<keyword evidence="4" id="KW-0547">Nucleotide-binding</keyword>
<comment type="catalytic activity">
    <reaction evidence="12">
        <text>ATP + H2O = ADP + phosphate + H(+)</text>
        <dbReference type="Rhea" id="RHEA:13065"/>
        <dbReference type="ChEBI" id="CHEBI:15377"/>
        <dbReference type="ChEBI" id="CHEBI:15378"/>
        <dbReference type="ChEBI" id="CHEBI:30616"/>
        <dbReference type="ChEBI" id="CHEBI:43474"/>
        <dbReference type="ChEBI" id="CHEBI:456216"/>
        <dbReference type="EC" id="5.6.2.4"/>
    </reaction>
</comment>
<protein>
    <recommendedName>
        <fullName evidence="11">DNA 3'-5' helicase</fullName>
        <ecNumber evidence="11">5.6.2.4</ecNumber>
    </recommendedName>
</protein>
<evidence type="ECO:0000256" key="3">
    <source>
        <dbReference type="ARBA" id="ARBA00022723"/>
    </source>
</evidence>
<keyword evidence="10" id="KW-0413">Isomerase</keyword>
<evidence type="ECO:0000256" key="5">
    <source>
        <dbReference type="ARBA" id="ARBA00022801"/>
    </source>
</evidence>
<proteinExistence type="inferred from homology"/>
<organism evidence="15">
    <name type="scientific">marine metagenome</name>
    <dbReference type="NCBI Taxonomy" id="408172"/>
    <lineage>
        <taxon>unclassified sequences</taxon>
        <taxon>metagenomes</taxon>
        <taxon>ecological metagenomes</taxon>
    </lineage>
</organism>
<evidence type="ECO:0000259" key="13">
    <source>
        <dbReference type="PROSITE" id="PS51192"/>
    </source>
</evidence>
<feature type="domain" description="Helicase C-terminal" evidence="14">
    <location>
        <begin position="481"/>
        <end position="612"/>
    </location>
</feature>
<dbReference type="InterPro" id="IPR011545">
    <property type="entry name" value="DEAD/DEAH_box_helicase_dom"/>
</dbReference>
<feature type="non-terminal residue" evidence="15">
    <location>
        <position position="612"/>
    </location>
</feature>
<dbReference type="FunFam" id="3.40.1440.60:FF:000001">
    <property type="entry name" value="Primosomal protein N"/>
    <property type="match status" value="1"/>
</dbReference>
<dbReference type="SMART" id="SM00490">
    <property type="entry name" value="HELICc"/>
    <property type="match status" value="1"/>
</dbReference>
<dbReference type="GO" id="GO:1990077">
    <property type="term" value="C:primosome complex"/>
    <property type="evidence" value="ECO:0007669"/>
    <property type="project" value="UniProtKB-KW"/>
</dbReference>
<dbReference type="InterPro" id="IPR042115">
    <property type="entry name" value="PriA_3primeBD_sf"/>
</dbReference>
<reference evidence="15" key="1">
    <citation type="submission" date="2018-05" db="EMBL/GenBank/DDBJ databases">
        <authorList>
            <person name="Lanie J.A."/>
            <person name="Ng W.-L."/>
            <person name="Kazmierczak K.M."/>
            <person name="Andrzejewski T.M."/>
            <person name="Davidsen T.M."/>
            <person name="Wayne K.J."/>
            <person name="Tettelin H."/>
            <person name="Glass J.I."/>
            <person name="Rusch D."/>
            <person name="Podicherti R."/>
            <person name="Tsui H.-C.T."/>
            <person name="Winkler M.E."/>
        </authorList>
    </citation>
    <scope>NUCLEOTIDE SEQUENCE</scope>
</reference>
<keyword evidence="3" id="KW-0479">Metal-binding</keyword>
<dbReference type="SMART" id="SM00487">
    <property type="entry name" value="DEXDc"/>
    <property type="match status" value="1"/>
</dbReference>
<dbReference type="Pfam" id="PF00270">
    <property type="entry name" value="DEAD"/>
    <property type="match status" value="1"/>
</dbReference>
<dbReference type="GO" id="GO:0016787">
    <property type="term" value="F:hydrolase activity"/>
    <property type="evidence" value="ECO:0007669"/>
    <property type="project" value="UniProtKB-KW"/>
</dbReference>
<dbReference type="InterPro" id="IPR027417">
    <property type="entry name" value="P-loop_NTPase"/>
</dbReference>
<dbReference type="EC" id="5.6.2.4" evidence="11"/>
<keyword evidence="6" id="KW-0347">Helicase</keyword>
<dbReference type="InterPro" id="IPR001650">
    <property type="entry name" value="Helicase_C-like"/>
</dbReference>
<dbReference type="GO" id="GO:0005524">
    <property type="term" value="F:ATP binding"/>
    <property type="evidence" value="ECO:0007669"/>
    <property type="project" value="UniProtKB-KW"/>
</dbReference>
<evidence type="ECO:0000259" key="14">
    <source>
        <dbReference type="PROSITE" id="PS51194"/>
    </source>
</evidence>
<evidence type="ECO:0000256" key="1">
    <source>
        <dbReference type="ARBA" id="ARBA00022515"/>
    </source>
</evidence>
<evidence type="ECO:0000256" key="12">
    <source>
        <dbReference type="ARBA" id="ARBA00048988"/>
    </source>
</evidence>
<dbReference type="FunFam" id="3.40.50.300:FF:000489">
    <property type="entry name" value="Primosome assembly protein PriA"/>
    <property type="match status" value="1"/>
</dbReference>
<keyword evidence="8" id="KW-0067">ATP-binding</keyword>
<dbReference type="PANTHER" id="PTHR30580">
    <property type="entry name" value="PRIMOSOMAL PROTEIN N"/>
    <property type="match status" value="1"/>
</dbReference>
<dbReference type="AlphaFoldDB" id="A0A382A5K4"/>
<dbReference type="InterPro" id="IPR014001">
    <property type="entry name" value="Helicase_ATP-bd"/>
</dbReference>
<name>A0A382A5K4_9ZZZZ</name>
<dbReference type="CDD" id="cd17929">
    <property type="entry name" value="DEXHc_priA"/>
    <property type="match status" value="1"/>
</dbReference>
<gene>
    <name evidence="15" type="ORF">METZ01_LOCUS149664</name>
</gene>
<dbReference type="Gene3D" id="3.40.50.300">
    <property type="entry name" value="P-loop containing nucleotide triphosphate hydrolases"/>
    <property type="match status" value="2"/>
</dbReference>
<keyword evidence="7" id="KW-0862">Zinc</keyword>
<feature type="domain" description="Helicase ATP-binding" evidence="13">
    <location>
        <begin position="214"/>
        <end position="381"/>
    </location>
</feature>
<keyword evidence="9" id="KW-0238">DNA-binding</keyword>
<dbReference type="SUPFAM" id="SSF52540">
    <property type="entry name" value="P-loop containing nucleoside triphosphate hydrolases"/>
    <property type="match status" value="2"/>
</dbReference>
<evidence type="ECO:0000313" key="15">
    <source>
        <dbReference type="EMBL" id="SVA96810.1"/>
    </source>
</evidence>
<dbReference type="PANTHER" id="PTHR30580:SF0">
    <property type="entry name" value="PRIMOSOMAL PROTEIN N"/>
    <property type="match status" value="1"/>
</dbReference>
<evidence type="ECO:0000256" key="6">
    <source>
        <dbReference type="ARBA" id="ARBA00022806"/>
    </source>
</evidence>
<dbReference type="Pfam" id="PF18319">
    <property type="entry name" value="Zn_ribbon_PriA"/>
    <property type="match status" value="1"/>
</dbReference>
<dbReference type="GO" id="GO:0006310">
    <property type="term" value="P:DNA recombination"/>
    <property type="evidence" value="ECO:0007669"/>
    <property type="project" value="InterPro"/>
</dbReference>
<sequence length="612" mass="69116">MFAEVAFPISSFQSFTYRIPQELIRNIQIGSRVKAILGKRSVQGVIVSLHTKSKYKGDIKSISSLIDDNPVLTAELWKLILWISSYYVTPIGQVMKAVMPSRLSMQYTPPKNWYVKSTNVISDIDIEILKKRAPKQYKIFKEIWKTTEPFRIAPLKALSSDPLSICRKLEEKGLIQLYKQTSLPDITGFSFDPIHKKIIFNRDQMEVISKISLALIKKKYTSFLLHGVTSSGKTEIFIESVRKIIKQGRTGIILLPEISLTPQIAGRFKAVFGDTVALWHSKLTHAQRSWTWMQICKGNFNVVVGARSAIFSPLRNLGLIVVDEEQESSYQQDSPAPRYHTRDVALMRGKLEQATVLLSSATPSLESYYNSLHKKLRYLNLPKRFGRAKYPRTHVVDLLKEQNESGKSGLVISGLLLDKIENRLKNKEQILILQNRRGYSPIIRCYDCGEIVMCSSCQIMLTYHSSGQRLLCHLCGHTETQQRQICNSCHSGNLVYTGAGTQRVELLLEKTFPGAHISRIDLDSVRNSQQLTKTLKLFSEGKIQILIGTQMIAKGLDFPNTTLVGIINADLGLHLPDFRAGEHIFQLIYQAAGRAGRGCKKGEVIIQTYSPD</sequence>
<evidence type="ECO:0000256" key="7">
    <source>
        <dbReference type="ARBA" id="ARBA00022833"/>
    </source>
</evidence>
<dbReference type="HAMAP" id="MF_00983">
    <property type="entry name" value="PriA"/>
    <property type="match status" value="1"/>
</dbReference>
<dbReference type="Gene3D" id="3.40.1440.60">
    <property type="entry name" value="PriA, 3(prime) DNA-binding domain"/>
    <property type="match status" value="1"/>
</dbReference>
<evidence type="ECO:0000256" key="9">
    <source>
        <dbReference type="ARBA" id="ARBA00023125"/>
    </source>
</evidence>
<evidence type="ECO:0000256" key="4">
    <source>
        <dbReference type="ARBA" id="ARBA00022741"/>
    </source>
</evidence>
<dbReference type="InterPro" id="IPR041222">
    <property type="entry name" value="PriA_3primeBD"/>
</dbReference>
<dbReference type="PROSITE" id="PS51192">
    <property type="entry name" value="HELICASE_ATP_BIND_1"/>
    <property type="match status" value="1"/>
</dbReference>
<dbReference type="GO" id="GO:0006270">
    <property type="term" value="P:DNA replication initiation"/>
    <property type="evidence" value="ECO:0007669"/>
    <property type="project" value="TreeGrafter"/>
</dbReference>
<dbReference type="InterPro" id="IPR040498">
    <property type="entry name" value="PriA_CRR"/>
</dbReference>
<dbReference type="GO" id="GO:0043138">
    <property type="term" value="F:3'-5' DNA helicase activity"/>
    <property type="evidence" value="ECO:0007669"/>
    <property type="project" value="UniProtKB-EC"/>
</dbReference>
<dbReference type="GO" id="GO:0006269">
    <property type="term" value="P:DNA replication, synthesis of primer"/>
    <property type="evidence" value="ECO:0007669"/>
    <property type="project" value="UniProtKB-KW"/>
</dbReference>
<dbReference type="Pfam" id="PF00271">
    <property type="entry name" value="Helicase_C"/>
    <property type="match status" value="1"/>
</dbReference>
<dbReference type="EMBL" id="UINC01024001">
    <property type="protein sequence ID" value="SVA96810.1"/>
    <property type="molecule type" value="Genomic_DNA"/>
</dbReference>
<dbReference type="InterPro" id="IPR005259">
    <property type="entry name" value="PriA"/>
</dbReference>
<dbReference type="GO" id="GO:0046872">
    <property type="term" value="F:metal ion binding"/>
    <property type="evidence" value="ECO:0007669"/>
    <property type="project" value="UniProtKB-KW"/>
</dbReference>
<accession>A0A382A5K4</accession>
<dbReference type="NCBIfam" id="TIGR00595">
    <property type="entry name" value="priA"/>
    <property type="match status" value="1"/>
</dbReference>
<evidence type="ECO:0000256" key="10">
    <source>
        <dbReference type="ARBA" id="ARBA00023235"/>
    </source>
</evidence>
<evidence type="ECO:0000256" key="8">
    <source>
        <dbReference type="ARBA" id="ARBA00022840"/>
    </source>
</evidence>
<keyword evidence="2" id="KW-0235">DNA replication</keyword>
<dbReference type="GO" id="GO:0006302">
    <property type="term" value="P:double-strand break repair"/>
    <property type="evidence" value="ECO:0007669"/>
    <property type="project" value="InterPro"/>
</dbReference>
<evidence type="ECO:0000256" key="11">
    <source>
        <dbReference type="ARBA" id="ARBA00034808"/>
    </source>
</evidence>
<keyword evidence="1" id="KW-0639">Primosome</keyword>
<dbReference type="GO" id="GO:0003677">
    <property type="term" value="F:DNA binding"/>
    <property type="evidence" value="ECO:0007669"/>
    <property type="project" value="UniProtKB-KW"/>
</dbReference>
<evidence type="ECO:0000256" key="2">
    <source>
        <dbReference type="ARBA" id="ARBA00022705"/>
    </source>
</evidence>
<keyword evidence="5" id="KW-0378">Hydrolase</keyword>
<dbReference type="Pfam" id="PF17764">
    <property type="entry name" value="PriA_3primeBD"/>
    <property type="match status" value="1"/>
</dbReference>
<dbReference type="PROSITE" id="PS51194">
    <property type="entry name" value="HELICASE_CTER"/>
    <property type="match status" value="1"/>
</dbReference>